<gene>
    <name evidence="14" type="ORF">AB6A40_002595</name>
</gene>
<feature type="chain" id="PRO_5044843209" description="alpha-1,2-Mannosidase" evidence="13">
    <location>
        <begin position="17"/>
        <end position="547"/>
    </location>
</feature>
<feature type="signal peptide" evidence="13">
    <location>
        <begin position="1"/>
        <end position="16"/>
    </location>
</feature>
<dbReference type="AlphaFoldDB" id="A0ABD6E9K7"/>
<evidence type="ECO:0000313" key="14">
    <source>
        <dbReference type="EMBL" id="MFH4975886.1"/>
    </source>
</evidence>
<dbReference type="GO" id="GO:0005789">
    <property type="term" value="C:endoplasmic reticulum membrane"/>
    <property type="evidence" value="ECO:0007669"/>
    <property type="project" value="UniProtKB-SubCell"/>
</dbReference>
<feature type="active site" description="Proton donor" evidence="10">
    <location>
        <position position="384"/>
    </location>
</feature>
<keyword evidence="3" id="KW-0812">Transmembrane</keyword>
<dbReference type="FunFam" id="1.50.10.10:FF:000016">
    <property type="entry name" value="alpha-1,2-Mannosidase"/>
    <property type="match status" value="1"/>
</dbReference>
<evidence type="ECO:0000256" key="8">
    <source>
        <dbReference type="ARBA" id="ARBA00023180"/>
    </source>
</evidence>
<keyword evidence="12" id="KW-0326">Glycosidase</keyword>
<evidence type="ECO:0000313" key="15">
    <source>
        <dbReference type="Proteomes" id="UP001608902"/>
    </source>
</evidence>
<keyword evidence="4" id="KW-0256">Endoplasmic reticulum</keyword>
<comment type="subcellular location">
    <subcellularLocation>
        <location evidence="1">Endoplasmic reticulum membrane</location>
        <topology evidence="1">Single-pass type II membrane protein</topology>
    </subcellularLocation>
</comment>
<feature type="binding site" evidence="11">
    <location>
        <position position="489"/>
    </location>
    <ligand>
        <name>Ca(2+)</name>
        <dbReference type="ChEBI" id="CHEBI:29108"/>
    </ligand>
</feature>
<keyword evidence="15" id="KW-1185">Reference proteome</keyword>
<dbReference type="Gene3D" id="1.50.10.10">
    <property type="match status" value="1"/>
</dbReference>
<dbReference type="EC" id="3.2.1.-" evidence="12"/>
<keyword evidence="6" id="KW-1133">Transmembrane helix</keyword>
<evidence type="ECO:0000256" key="5">
    <source>
        <dbReference type="ARBA" id="ARBA00022968"/>
    </source>
</evidence>
<dbReference type="InterPro" id="IPR012341">
    <property type="entry name" value="6hp_glycosidase-like_sf"/>
</dbReference>
<dbReference type="GO" id="GO:0004559">
    <property type="term" value="F:alpha-mannosidase activity"/>
    <property type="evidence" value="ECO:0007669"/>
    <property type="project" value="UniProtKB-ARBA"/>
</dbReference>
<evidence type="ECO:0000256" key="7">
    <source>
        <dbReference type="ARBA" id="ARBA00023136"/>
    </source>
</evidence>
<evidence type="ECO:0000256" key="2">
    <source>
        <dbReference type="ARBA" id="ARBA00007658"/>
    </source>
</evidence>
<keyword evidence="7" id="KW-0472">Membrane</keyword>
<reference evidence="14 15" key="1">
    <citation type="submission" date="2024-08" db="EMBL/GenBank/DDBJ databases">
        <title>Gnathostoma spinigerum genome.</title>
        <authorList>
            <person name="Gonzalez-Bertolin B."/>
            <person name="Monzon S."/>
            <person name="Zaballos A."/>
            <person name="Jimenez P."/>
            <person name="Dekumyoy P."/>
            <person name="Varona S."/>
            <person name="Cuesta I."/>
            <person name="Sumanam S."/>
            <person name="Adisakwattana P."/>
            <person name="Gasser R.B."/>
            <person name="Hernandez-Gonzalez A."/>
            <person name="Young N.D."/>
            <person name="Perteguer M.J."/>
        </authorList>
    </citation>
    <scope>NUCLEOTIDE SEQUENCE [LARGE SCALE GENOMIC DNA]</scope>
    <source>
        <strain evidence="14">AL3</strain>
        <tissue evidence="14">Liver</tissue>
    </source>
</reference>
<keyword evidence="11" id="KW-0106">Calcium</keyword>
<dbReference type="InterPro" id="IPR001382">
    <property type="entry name" value="Glyco_hydro_47"/>
</dbReference>
<accession>A0ABD6E9K7</accession>
<evidence type="ECO:0000256" key="6">
    <source>
        <dbReference type="ARBA" id="ARBA00022989"/>
    </source>
</evidence>
<evidence type="ECO:0000256" key="9">
    <source>
        <dbReference type="ARBA" id="ARBA00060207"/>
    </source>
</evidence>
<evidence type="ECO:0000256" key="1">
    <source>
        <dbReference type="ARBA" id="ARBA00004648"/>
    </source>
</evidence>
<dbReference type="InterPro" id="IPR036026">
    <property type="entry name" value="Seven-hairpin_glycosidases"/>
</dbReference>
<evidence type="ECO:0000256" key="11">
    <source>
        <dbReference type="PIRSR" id="PIRSR601382-2"/>
    </source>
</evidence>
<comment type="caution">
    <text evidence="14">The sequence shown here is derived from an EMBL/GenBank/DDBJ whole genome shotgun (WGS) entry which is preliminary data.</text>
</comment>
<dbReference type="EMBL" id="JBGFUD010001179">
    <property type="protein sequence ID" value="MFH4975886.1"/>
    <property type="molecule type" value="Genomic_DNA"/>
</dbReference>
<dbReference type="InterPro" id="IPR044674">
    <property type="entry name" value="EDEM1/2/3"/>
</dbReference>
<dbReference type="PANTHER" id="PTHR45679:SF5">
    <property type="entry name" value="ER DEGRADATION-ENHANCING ALPHA-MANNOSIDASE-LIKE PROTEIN 1"/>
    <property type="match status" value="1"/>
</dbReference>
<comment type="similarity">
    <text evidence="2 12">Belongs to the glycosyl hydrolase 47 family.</text>
</comment>
<feature type="active site" evidence="10">
    <location>
        <position position="403"/>
    </location>
</feature>
<evidence type="ECO:0000256" key="10">
    <source>
        <dbReference type="PIRSR" id="PIRSR601382-1"/>
    </source>
</evidence>
<comment type="function">
    <text evidence="9">Extracts misfolded glycoproteins, but not glycoproteins undergoing productive folding, from the calnexin cycle. It is directly involved in endoplasmic reticulum-associated degradation (ERAD) and targets misfolded glycoproteins for degradation in an N-glycan-independent manner, probably by forming a complex with SEL1L. It has low mannosidase activity, catalyzing mannose trimming from Man8GlcNAc2 to Man7GlcNAc2.</text>
</comment>
<evidence type="ECO:0000256" key="3">
    <source>
        <dbReference type="ARBA" id="ARBA00022692"/>
    </source>
</evidence>
<keyword evidence="8" id="KW-0325">Glycoprotein</keyword>
<dbReference type="Proteomes" id="UP001608902">
    <property type="component" value="Unassembled WGS sequence"/>
</dbReference>
<keyword evidence="5" id="KW-0735">Signal-anchor</keyword>
<dbReference type="PRINTS" id="PR00747">
    <property type="entry name" value="GLYHDRLASE47"/>
</dbReference>
<sequence>MISILILVFSIQRAICIYPFYHDVDNPKLTTFTAENIAEAKKDAKNMFYFAYDNYMKHAFPMDELNPINCSGRGHDHAHPSNFNINDVLGDFSLSLVDSLDTLVVLGNKSEFHHAVRLVIDNVSFEKNVTVQVFEPTIRIIGSLLSAHLILTDPSAMFGDYSLTDYDGELLTMAHDLASRLIAAFEGTRTGLPYPRVNLISGIKAGTVNETCLAGAGSLLLEFGVLSRLLGDSSFENIARRTNEKLWSLRDPETGLLGNVIDIQSGVWRGVNSGLGAGSDSFFETLIKSFIMFGSARDLEMFHEAYAKINAQMRRGREHCVLGDGEPPIYVNVDMRDGTTINTWIDALQASFAAVQVLNGDIDEAICFHALYYSIWKRFDALPERFNWHTKTPDVAFYPLRPELAESTYMLYRATMNPFYLRVGRDILDSLNTFNKVRCGYATLHSVIDKSLEDRMESFFLAETTKYLFLLFDIENVVNLNLERVMFTTEGHILPIDERIQREVIGTNYSRIASSKATCSSFIRRNGPPLDTARLMQIFRLVGVSSI</sequence>
<protein>
    <recommendedName>
        <fullName evidence="12">alpha-1,2-Mannosidase</fullName>
        <ecNumber evidence="12">3.2.1.-</ecNumber>
    </recommendedName>
</protein>
<keyword evidence="13" id="KW-0732">Signal</keyword>
<feature type="active site" evidence="10">
    <location>
        <position position="280"/>
    </location>
</feature>
<evidence type="ECO:0000256" key="13">
    <source>
        <dbReference type="SAM" id="SignalP"/>
    </source>
</evidence>
<evidence type="ECO:0000256" key="12">
    <source>
        <dbReference type="RuleBase" id="RU361193"/>
    </source>
</evidence>
<feature type="active site" description="Proton donor" evidence="10">
    <location>
        <position position="135"/>
    </location>
</feature>
<name>A0ABD6E9K7_9BILA</name>
<keyword evidence="11" id="KW-0479">Metal-binding</keyword>
<dbReference type="SUPFAM" id="SSF48225">
    <property type="entry name" value="Seven-hairpin glycosidases"/>
    <property type="match status" value="1"/>
</dbReference>
<proteinExistence type="inferred from homology"/>
<comment type="cofactor">
    <cofactor evidence="11">
        <name>Ca(2+)</name>
        <dbReference type="ChEBI" id="CHEBI:29108"/>
    </cofactor>
</comment>
<dbReference type="Pfam" id="PF01532">
    <property type="entry name" value="Glyco_hydro_47"/>
    <property type="match status" value="1"/>
</dbReference>
<dbReference type="PANTHER" id="PTHR45679">
    <property type="entry name" value="ER DEGRADATION-ENHANCING ALPHA-MANNOSIDASE-LIKE PROTEIN 2"/>
    <property type="match status" value="1"/>
</dbReference>
<keyword evidence="12" id="KW-0378">Hydrolase</keyword>
<evidence type="ECO:0000256" key="4">
    <source>
        <dbReference type="ARBA" id="ARBA00022824"/>
    </source>
</evidence>
<organism evidence="14 15">
    <name type="scientific">Gnathostoma spinigerum</name>
    <dbReference type="NCBI Taxonomy" id="75299"/>
    <lineage>
        <taxon>Eukaryota</taxon>
        <taxon>Metazoa</taxon>
        <taxon>Ecdysozoa</taxon>
        <taxon>Nematoda</taxon>
        <taxon>Chromadorea</taxon>
        <taxon>Rhabditida</taxon>
        <taxon>Spirurina</taxon>
        <taxon>Gnathostomatomorpha</taxon>
        <taxon>Gnathostomatoidea</taxon>
        <taxon>Gnathostomatidae</taxon>
        <taxon>Gnathostoma</taxon>
    </lineage>
</organism>